<reference evidence="2 3" key="1">
    <citation type="submission" date="2019-03" db="EMBL/GenBank/DDBJ databases">
        <title>First draft genome of Liparis tanakae, snailfish: a comprehensive survey of snailfish specific genes.</title>
        <authorList>
            <person name="Kim W."/>
            <person name="Song I."/>
            <person name="Jeong J.-H."/>
            <person name="Kim D."/>
            <person name="Kim S."/>
            <person name="Ryu S."/>
            <person name="Song J.Y."/>
            <person name="Lee S.K."/>
        </authorList>
    </citation>
    <scope>NUCLEOTIDE SEQUENCE [LARGE SCALE GENOMIC DNA]</scope>
    <source>
        <tissue evidence="2">Muscle</tissue>
    </source>
</reference>
<evidence type="ECO:0000256" key="1">
    <source>
        <dbReference type="SAM" id="MobiDB-lite"/>
    </source>
</evidence>
<dbReference type="Proteomes" id="UP000314294">
    <property type="component" value="Unassembled WGS sequence"/>
</dbReference>
<feature type="compositionally biased region" description="Polar residues" evidence="1">
    <location>
        <begin position="8"/>
        <end position="22"/>
    </location>
</feature>
<organism evidence="2 3">
    <name type="scientific">Liparis tanakae</name>
    <name type="common">Tanaka's snailfish</name>
    <dbReference type="NCBI Taxonomy" id="230148"/>
    <lineage>
        <taxon>Eukaryota</taxon>
        <taxon>Metazoa</taxon>
        <taxon>Chordata</taxon>
        <taxon>Craniata</taxon>
        <taxon>Vertebrata</taxon>
        <taxon>Euteleostomi</taxon>
        <taxon>Actinopterygii</taxon>
        <taxon>Neopterygii</taxon>
        <taxon>Teleostei</taxon>
        <taxon>Neoteleostei</taxon>
        <taxon>Acanthomorphata</taxon>
        <taxon>Eupercaria</taxon>
        <taxon>Perciformes</taxon>
        <taxon>Cottioidei</taxon>
        <taxon>Cottales</taxon>
        <taxon>Liparidae</taxon>
        <taxon>Liparis</taxon>
    </lineage>
</organism>
<accession>A0A4Z2F1C5</accession>
<protein>
    <submittedName>
        <fullName evidence="2">Uncharacterized protein</fullName>
    </submittedName>
</protein>
<comment type="caution">
    <text evidence="2">The sequence shown here is derived from an EMBL/GenBank/DDBJ whole genome shotgun (WGS) entry which is preliminary data.</text>
</comment>
<dbReference type="AlphaFoldDB" id="A0A4Z2F1C5"/>
<evidence type="ECO:0000313" key="3">
    <source>
        <dbReference type="Proteomes" id="UP000314294"/>
    </source>
</evidence>
<sequence>MARAPRLASSTPFSLRSASNQPQKRFSWFQTLSPWRTITKRWAAAMFTDDASAELQGGMRWLGKARGPVSVLSAKMSPRCR</sequence>
<evidence type="ECO:0000313" key="2">
    <source>
        <dbReference type="EMBL" id="TNN34282.1"/>
    </source>
</evidence>
<keyword evidence="3" id="KW-1185">Reference proteome</keyword>
<gene>
    <name evidence="2" type="ORF">EYF80_055555</name>
</gene>
<dbReference type="EMBL" id="SRLO01002000">
    <property type="protein sequence ID" value="TNN34282.1"/>
    <property type="molecule type" value="Genomic_DNA"/>
</dbReference>
<proteinExistence type="predicted"/>
<feature type="region of interest" description="Disordered" evidence="1">
    <location>
        <begin position="1"/>
        <end position="22"/>
    </location>
</feature>
<name>A0A4Z2F1C5_9TELE</name>